<protein>
    <recommendedName>
        <fullName evidence="8">OPA3-like protein</fullName>
    </recommendedName>
</protein>
<name>A0AAF0DIC8_9EURO</name>
<dbReference type="GO" id="GO:0019216">
    <property type="term" value="P:regulation of lipid metabolic process"/>
    <property type="evidence" value="ECO:0007669"/>
    <property type="project" value="TreeGrafter"/>
</dbReference>
<dbReference type="Pfam" id="PF07047">
    <property type="entry name" value="OPA3"/>
    <property type="match status" value="1"/>
</dbReference>
<proteinExistence type="inferred from homology"/>
<evidence type="ECO:0000313" key="6">
    <source>
        <dbReference type="EMBL" id="WEW59304.1"/>
    </source>
</evidence>
<dbReference type="EMBL" id="CP120629">
    <property type="protein sequence ID" value="WEW59304.1"/>
    <property type="molecule type" value="Genomic_DNA"/>
</dbReference>
<feature type="region of interest" description="Disordered" evidence="4">
    <location>
        <begin position="138"/>
        <end position="163"/>
    </location>
</feature>
<dbReference type="Proteomes" id="UP001219355">
    <property type="component" value="Chromosome 3"/>
</dbReference>
<dbReference type="InterPro" id="IPR010754">
    <property type="entry name" value="OPA3-like"/>
</dbReference>
<feature type="region of interest" description="Disordered" evidence="4">
    <location>
        <begin position="285"/>
        <end position="320"/>
    </location>
</feature>
<dbReference type="PANTHER" id="PTHR12499">
    <property type="entry name" value="OPTIC ATROPHY 3 PROTEIN OPA3"/>
    <property type="match status" value="1"/>
</dbReference>
<evidence type="ECO:0000256" key="4">
    <source>
        <dbReference type="SAM" id="MobiDB-lite"/>
    </source>
</evidence>
<feature type="compositionally biased region" description="Basic and acidic residues" evidence="4">
    <location>
        <begin position="138"/>
        <end position="152"/>
    </location>
</feature>
<evidence type="ECO:0008006" key="8">
    <source>
        <dbReference type="Google" id="ProtNLM"/>
    </source>
</evidence>
<keyword evidence="5" id="KW-0472">Membrane</keyword>
<feature type="compositionally biased region" description="Polar residues" evidence="4">
    <location>
        <begin position="302"/>
        <end position="320"/>
    </location>
</feature>
<feature type="transmembrane region" description="Helical" evidence="5">
    <location>
        <begin position="178"/>
        <end position="197"/>
    </location>
</feature>
<evidence type="ECO:0000256" key="1">
    <source>
        <dbReference type="ARBA" id="ARBA00007584"/>
    </source>
</evidence>
<dbReference type="GO" id="GO:0005739">
    <property type="term" value="C:mitochondrion"/>
    <property type="evidence" value="ECO:0007669"/>
    <property type="project" value="TreeGrafter"/>
</dbReference>
<comment type="similarity">
    <text evidence="1">Belongs to the OPA3 family.</text>
</comment>
<feature type="coiled-coil region" evidence="3">
    <location>
        <begin position="200"/>
        <end position="234"/>
    </location>
</feature>
<evidence type="ECO:0000313" key="7">
    <source>
        <dbReference type="Proteomes" id="UP001219355"/>
    </source>
</evidence>
<accession>A0AAF0DIC8</accession>
<evidence type="ECO:0000256" key="3">
    <source>
        <dbReference type="SAM" id="Coils"/>
    </source>
</evidence>
<evidence type="ECO:0000256" key="2">
    <source>
        <dbReference type="ARBA" id="ARBA00023054"/>
    </source>
</evidence>
<organism evidence="6 7">
    <name type="scientific">Emydomyces testavorans</name>
    <dbReference type="NCBI Taxonomy" id="2070801"/>
    <lineage>
        <taxon>Eukaryota</taxon>
        <taxon>Fungi</taxon>
        <taxon>Dikarya</taxon>
        <taxon>Ascomycota</taxon>
        <taxon>Pezizomycotina</taxon>
        <taxon>Eurotiomycetes</taxon>
        <taxon>Eurotiomycetidae</taxon>
        <taxon>Onygenales</taxon>
        <taxon>Nannizziopsiaceae</taxon>
        <taxon>Emydomyces</taxon>
    </lineage>
</organism>
<keyword evidence="5" id="KW-1133">Transmembrane helix</keyword>
<reference evidence="6" key="1">
    <citation type="submission" date="2023-03" db="EMBL/GenBank/DDBJ databases">
        <title>Emydomyces testavorans Genome Sequence.</title>
        <authorList>
            <person name="Hoyer L."/>
        </authorList>
    </citation>
    <scope>NUCLEOTIDE SEQUENCE</scope>
    <source>
        <strain evidence="6">16-2883</strain>
    </source>
</reference>
<gene>
    <name evidence="6" type="ORF">PRK78_004773</name>
</gene>
<sequence length="320" mass="35683">MAPSIFNANSARLLQSYVLSAADDGTWDKRNSCSVDFSEANSTFAMASITLKLSSLVIRTLSKPIANQIKAQAREHERFRRICISFAQNLHQVDMRLRLGLLQSTAQIERQVAREAAEAHAKKHKHHIPTVKTEAQMKADEAAAARGKEKNLEPPVSPPTPRIRPLSEAKAIDMGANFISEAFLFMVAGGLIVFESWRSRRKATSRREDMTDRLNELEDSEKAARMGLIALEKEVLHLRAQLDKKALKDVPRVLPEAIRHISEEPEPAESQNIFEKLKDKLQRFQGIFADKNPPEPDPATKKPNNALSSPGATKLNPSQA</sequence>
<dbReference type="PANTHER" id="PTHR12499:SF0">
    <property type="entry name" value="OPTIC ATROPHY 3 PROTEIN"/>
    <property type="match status" value="1"/>
</dbReference>
<keyword evidence="5" id="KW-0812">Transmembrane</keyword>
<evidence type="ECO:0000256" key="5">
    <source>
        <dbReference type="SAM" id="Phobius"/>
    </source>
</evidence>
<keyword evidence="7" id="KW-1185">Reference proteome</keyword>
<keyword evidence="2 3" id="KW-0175">Coiled coil</keyword>
<dbReference type="AlphaFoldDB" id="A0AAF0DIC8"/>